<accession>X1VET3</accession>
<dbReference type="EMBL" id="BARW01042677">
    <property type="protein sequence ID" value="GAJ16327.1"/>
    <property type="molecule type" value="Genomic_DNA"/>
</dbReference>
<proteinExistence type="predicted"/>
<organism evidence="1">
    <name type="scientific">marine sediment metagenome</name>
    <dbReference type="NCBI Taxonomy" id="412755"/>
    <lineage>
        <taxon>unclassified sequences</taxon>
        <taxon>metagenomes</taxon>
        <taxon>ecological metagenomes</taxon>
    </lineage>
</organism>
<dbReference type="AlphaFoldDB" id="X1VET3"/>
<feature type="non-terminal residue" evidence="1">
    <location>
        <position position="1"/>
    </location>
</feature>
<sequence>EVIGREISTIANADEGRHANVQIVSVLQYDQSHRPTLGKKGDTASFWIDSREGGV</sequence>
<protein>
    <submittedName>
        <fullName evidence="1">Uncharacterized protein</fullName>
    </submittedName>
</protein>
<gene>
    <name evidence="1" type="ORF">S12H4_63083</name>
</gene>
<name>X1VET3_9ZZZZ</name>
<comment type="caution">
    <text evidence="1">The sequence shown here is derived from an EMBL/GenBank/DDBJ whole genome shotgun (WGS) entry which is preliminary data.</text>
</comment>
<evidence type="ECO:0000313" key="1">
    <source>
        <dbReference type="EMBL" id="GAJ16327.1"/>
    </source>
</evidence>
<reference evidence="1" key="1">
    <citation type="journal article" date="2014" name="Front. Microbiol.">
        <title>High frequency of phylogenetically diverse reductive dehalogenase-homologous genes in deep subseafloor sedimentary metagenomes.</title>
        <authorList>
            <person name="Kawai M."/>
            <person name="Futagami T."/>
            <person name="Toyoda A."/>
            <person name="Takaki Y."/>
            <person name="Nishi S."/>
            <person name="Hori S."/>
            <person name="Arai W."/>
            <person name="Tsubouchi T."/>
            <person name="Morono Y."/>
            <person name="Uchiyama I."/>
            <person name="Ito T."/>
            <person name="Fujiyama A."/>
            <person name="Inagaki F."/>
            <person name="Takami H."/>
        </authorList>
    </citation>
    <scope>NUCLEOTIDE SEQUENCE</scope>
    <source>
        <strain evidence="1">Expedition CK06-06</strain>
    </source>
</reference>
<feature type="non-terminal residue" evidence="1">
    <location>
        <position position="55"/>
    </location>
</feature>